<dbReference type="Proteomes" id="UP000232412">
    <property type="component" value="Unassembled WGS sequence"/>
</dbReference>
<sequence length="97" mass="11419">MQNNFKASIKNLVQYIAVPPDTYVRVKRGLQEDHMVSQYPSFHESMYDSFEIISIEGRAAIHYYKNGRLALEGDENNSFFRRIVRQVNKIVSTRDYL</sequence>
<protein>
    <submittedName>
        <fullName evidence="1">Uncharacterized protein</fullName>
    </submittedName>
</protein>
<keyword evidence="2" id="KW-1185">Reference proteome</keyword>
<dbReference type="AlphaFoldDB" id="A0A2H1EIX6"/>
<organism evidence="1 2">
    <name type="scientific">Nitrosotalea sinensis</name>
    <dbReference type="NCBI Taxonomy" id="1499975"/>
    <lineage>
        <taxon>Archaea</taxon>
        <taxon>Nitrososphaerota</taxon>
        <taxon>Nitrososphaeria</taxon>
        <taxon>Nitrosotaleales</taxon>
        <taxon>Nitrosotaleaceae</taxon>
        <taxon>Nitrosotalea</taxon>
    </lineage>
</organism>
<proteinExistence type="predicted"/>
<evidence type="ECO:0000313" key="1">
    <source>
        <dbReference type="EMBL" id="SHO46581.1"/>
    </source>
</evidence>
<reference evidence="2" key="1">
    <citation type="submission" date="2016-12" db="EMBL/GenBank/DDBJ databases">
        <authorList>
            <person name="Herbold C."/>
        </authorList>
    </citation>
    <scope>NUCLEOTIDE SEQUENCE [LARGE SCALE GENOMIC DNA]</scope>
</reference>
<evidence type="ECO:0000313" key="2">
    <source>
        <dbReference type="Proteomes" id="UP000232412"/>
    </source>
</evidence>
<name>A0A2H1EIX6_9ARCH</name>
<dbReference type="EMBL" id="FRFC01000004">
    <property type="protein sequence ID" value="SHO46581.1"/>
    <property type="molecule type" value="Genomic_DNA"/>
</dbReference>
<gene>
    <name evidence="1" type="ORF">NSIN_30203</name>
</gene>
<accession>A0A2H1EIX6</accession>